<dbReference type="Gene3D" id="3.40.50.1820">
    <property type="entry name" value="alpha/beta hydrolase"/>
    <property type="match status" value="1"/>
</dbReference>
<gene>
    <name evidence="4" type="ORF">KHLLAP_LOCUS10508</name>
</gene>
<dbReference type="PANTHER" id="PTHR43329">
    <property type="entry name" value="EPOXIDE HYDROLASE"/>
    <property type="match status" value="1"/>
</dbReference>
<evidence type="ECO:0000256" key="2">
    <source>
        <dbReference type="ARBA" id="ARBA00038334"/>
    </source>
</evidence>
<accession>A0AAI8YMH1</accession>
<dbReference type="PRINTS" id="PR00111">
    <property type="entry name" value="ABHYDROLASE"/>
</dbReference>
<evidence type="ECO:0000259" key="3">
    <source>
        <dbReference type="Pfam" id="PF00561"/>
    </source>
</evidence>
<dbReference type="GO" id="GO:0016787">
    <property type="term" value="F:hydrolase activity"/>
    <property type="evidence" value="ECO:0007669"/>
    <property type="project" value="UniProtKB-KW"/>
</dbReference>
<evidence type="ECO:0000313" key="4">
    <source>
        <dbReference type="EMBL" id="CAJ2510040.1"/>
    </source>
</evidence>
<comment type="similarity">
    <text evidence="2">Belongs to the AB hydrolase superfamily. Epoxide hydrolase family.</text>
</comment>
<evidence type="ECO:0000313" key="5">
    <source>
        <dbReference type="Proteomes" id="UP001295740"/>
    </source>
</evidence>
<keyword evidence="5" id="KW-1185">Reference proteome</keyword>
<dbReference type="SUPFAM" id="SSF53474">
    <property type="entry name" value="alpha/beta-Hydrolases"/>
    <property type="match status" value="1"/>
</dbReference>
<keyword evidence="1" id="KW-0378">Hydrolase</keyword>
<dbReference type="Pfam" id="PF00561">
    <property type="entry name" value="Abhydrolase_1"/>
    <property type="match status" value="1"/>
</dbReference>
<dbReference type="InterPro" id="IPR000073">
    <property type="entry name" value="AB_hydrolase_1"/>
</dbReference>
<dbReference type="Proteomes" id="UP001295740">
    <property type="component" value="Unassembled WGS sequence"/>
</dbReference>
<protein>
    <submittedName>
        <fullName evidence="4">Uu.00g059400.m01.CDS01</fullName>
    </submittedName>
</protein>
<dbReference type="PRINTS" id="PR00412">
    <property type="entry name" value="EPOXHYDRLASE"/>
</dbReference>
<organism evidence="4 5">
    <name type="scientific">Anthostomella pinea</name>
    <dbReference type="NCBI Taxonomy" id="933095"/>
    <lineage>
        <taxon>Eukaryota</taxon>
        <taxon>Fungi</taxon>
        <taxon>Dikarya</taxon>
        <taxon>Ascomycota</taxon>
        <taxon>Pezizomycotina</taxon>
        <taxon>Sordariomycetes</taxon>
        <taxon>Xylariomycetidae</taxon>
        <taxon>Xylariales</taxon>
        <taxon>Xylariaceae</taxon>
        <taxon>Anthostomella</taxon>
    </lineage>
</organism>
<dbReference type="AlphaFoldDB" id="A0AAI8YMH1"/>
<comment type="caution">
    <text evidence="4">The sequence shown here is derived from an EMBL/GenBank/DDBJ whole genome shotgun (WGS) entry which is preliminary data.</text>
</comment>
<proteinExistence type="inferred from homology"/>
<name>A0AAI8YMH1_9PEZI</name>
<dbReference type="EMBL" id="CAUWAG010000013">
    <property type="protein sequence ID" value="CAJ2510040.1"/>
    <property type="molecule type" value="Genomic_DNA"/>
</dbReference>
<sequence length="175" mass="19038">MATHSWQHRAAEIEPTLRIACIDSPPAAADTVRGVIFLIHGFPQTSYQFRHVIEPLSPAGYRVIAPDCRGAGASSKPPDGFTKTTMTQDLVRLLDVLGVTEPVHVVGHDIGGMIAYDMAARYSSRVASVNWGECPLRETPNVLPTSKSDLVAVEQRTPYISSTSSSTAYRTWLSL</sequence>
<feature type="domain" description="AB hydrolase-1" evidence="3">
    <location>
        <begin position="35"/>
        <end position="129"/>
    </location>
</feature>
<reference evidence="4" key="1">
    <citation type="submission" date="2023-10" db="EMBL/GenBank/DDBJ databases">
        <authorList>
            <person name="Hackl T."/>
        </authorList>
    </citation>
    <scope>NUCLEOTIDE SEQUENCE</scope>
</reference>
<dbReference type="InterPro" id="IPR000639">
    <property type="entry name" value="Epox_hydrolase-like"/>
</dbReference>
<evidence type="ECO:0000256" key="1">
    <source>
        <dbReference type="ARBA" id="ARBA00022801"/>
    </source>
</evidence>
<dbReference type="InterPro" id="IPR029058">
    <property type="entry name" value="AB_hydrolase_fold"/>
</dbReference>